<name>A0A5B0MZ89_PUCGR</name>
<dbReference type="PANTHER" id="PTHR34066:SF1">
    <property type="entry name" value="DUF1764 FAMILY PROTEIN"/>
    <property type="match status" value="1"/>
</dbReference>
<sequence>MVSKNLSEIDAIFSSKGTNNSTTGKKAKARPPDHPGPSDGERSKTGRSRASGASDGKALASGEERRLNNKKKIPSLDDRPALKRRAEEDPSVEVLLDPSQALLHPPPALDHNCLKKKKKKDNGLPSTLDLDDEQERAFRDSRGTRAKTEDGLMIYSVEELKIGLGQDVEVERKAPPTPRQTIYLFLGEHDITAWMFTDLTLLWTWNIDSGDTNAEPPNEFLASLRI</sequence>
<dbReference type="Pfam" id="PF08576">
    <property type="entry name" value="DUF1764"/>
    <property type="match status" value="1"/>
</dbReference>
<gene>
    <name evidence="2" type="ORF">PGTUg99_032220</name>
</gene>
<evidence type="ECO:0000313" key="2">
    <source>
        <dbReference type="EMBL" id="KAA1082301.1"/>
    </source>
</evidence>
<organism evidence="2 3">
    <name type="scientific">Puccinia graminis f. sp. tritici</name>
    <dbReference type="NCBI Taxonomy" id="56615"/>
    <lineage>
        <taxon>Eukaryota</taxon>
        <taxon>Fungi</taxon>
        <taxon>Dikarya</taxon>
        <taxon>Basidiomycota</taxon>
        <taxon>Pucciniomycotina</taxon>
        <taxon>Pucciniomycetes</taxon>
        <taxon>Pucciniales</taxon>
        <taxon>Pucciniaceae</taxon>
        <taxon>Puccinia</taxon>
    </lineage>
</organism>
<dbReference type="AlphaFoldDB" id="A0A5B0MZ89"/>
<evidence type="ECO:0000256" key="1">
    <source>
        <dbReference type="SAM" id="MobiDB-lite"/>
    </source>
</evidence>
<reference evidence="2 3" key="1">
    <citation type="submission" date="2019-05" db="EMBL/GenBank/DDBJ databases">
        <title>Emergence of the Ug99 lineage of the wheat stem rust pathogen through somatic hybridization.</title>
        <authorList>
            <person name="Li F."/>
            <person name="Upadhyaya N.M."/>
            <person name="Sperschneider J."/>
            <person name="Matny O."/>
            <person name="Nguyen-Phuc H."/>
            <person name="Mago R."/>
            <person name="Raley C."/>
            <person name="Miller M.E."/>
            <person name="Silverstein K.A.T."/>
            <person name="Henningsen E."/>
            <person name="Hirsch C.D."/>
            <person name="Visser B."/>
            <person name="Pretorius Z.A."/>
            <person name="Steffenson B.J."/>
            <person name="Schwessinger B."/>
            <person name="Dodds P.N."/>
            <person name="Figueroa M."/>
        </authorList>
    </citation>
    <scope>NUCLEOTIDE SEQUENCE [LARGE SCALE GENOMIC DNA]</scope>
    <source>
        <strain evidence="2 3">Ug99</strain>
    </source>
</reference>
<feature type="compositionally biased region" description="Polar residues" evidence="1">
    <location>
        <begin position="15"/>
        <end position="24"/>
    </location>
</feature>
<accession>A0A5B0MZ89</accession>
<feature type="region of interest" description="Disordered" evidence="1">
    <location>
        <begin position="1"/>
        <end position="134"/>
    </location>
</feature>
<evidence type="ECO:0000313" key="3">
    <source>
        <dbReference type="Proteomes" id="UP000325313"/>
    </source>
</evidence>
<proteinExistence type="predicted"/>
<dbReference type="PANTHER" id="PTHR34066">
    <property type="entry name" value="GROWTH FACTOR 2"/>
    <property type="match status" value="1"/>
</dbReference>
<protein>
    <submittedName>
        <fullName evidence="2">Uncharacterized protein</fullName>
    </submittedName>
</protein>
<dbReference type="EMBL" id="VDEP01000439">
    <property type="protein sequence ID" value="KAA1082301.1"/>
    <property type="molecule type" value="Genomic_DNA"/>
</dbReference>
<feature type="compositionally biased region" description="Basic and acidic residues" evidence="1">
    <location>
        <begin position="74"/>
        <end position="88"/>
    </location>
</feature>
<dbReference type="Proteomes" id="UP000325313">
    <property type="component" value="Unassembled WGS sequence"/>
</dbReference>
<dbReference type="InterPro" id="IPR013885">
    <property type="entry name" value="DUF1764_euk"/>
</dbReference>
<comment type="caution">
    <text evidence="2">The sequence shown here is derived from an EMBL/GenBank/DDBJ whole genome shotgun (WGS) entry which is preliminary data.</text>
</comment>